<reference evidence="7" key="1">
    <citation type="submission" date="2019-08" db="EMBL/GenBank/DDBJ databases">
        <title>Complete Genome Sequence of the Polysaccharide-Degrading Rumen Bacterium Pseudobutyrivibrio xylanivorans MA3014.</title>
        <authorList>
            <person name="Palevich N."/>
            <person name="Maclean P.H."/>
            <person name="Kelly W.J."/>
            <person name="Leahy S.C."/>
            <person name="Rakonjac J."/>
            <person name="Attwood G.T."/>
        </authorList>
    </citation>
    <scope>NUCLEOTIDE SEQUENCE [LARGE SCALE GENOMIC DNA]</scope>
    <source>
        <strain evidence="7">MA3014</strain>
    </source>
</reference>
<dbReference type="Pfam" id="PF13620">
    <property type="entry name" value="CarboxypepD_reg"/>
    <property type="match status" value="1"/>
</dbReference>
<feature type="compositionally biased region" description="Acidic residues" evidence="4">
    <location>
        <begin position="965"/>
        <end position="977"/>
    </location>
</feature>
<keyword evidence="5" id="KW-1133">Transmembrane helix</keyword>
<dbReference type="SUPFAM" id="SSF49452">
    <property type="entry name" value="Starch-binding domain-like"/>
    <property type="match status" value="1"/>
</dbReference>
<dbReference type="GO" id="GO:0005975">
    <property type="term" value="P:carbohydrate metabolic process"/>
    <property type="evidence" value="ECO:0007669"/>
    <property type="project" value="InterPro"/>
</dbReference>
<feature type="compositionally biased region" description="Polar residues" evidence="4">
    <location>
        <begin position="1011"/>
        <end position="1020"/>
    </location>
</feature>
<proteinExistence type="inferred from homology"/>
<dbReference type="Pfam" id="PF04616">
    <property type="entry name" value="Glyco_hydro_43"/>
    <property type="match status" value="1"/>
</dbReference>
<keyword evidence="2" id="KW-0378">Hydrolase</keyword>
<evidence type="ECO:0000256" key="1">
    <source>
        <dbReference type="ARBA" id="ARBA00009865"/>
    </source>
</evidence>
<evidence type="ECO:0000256" key="4">
    <source>
        <dbReference type="SAM" id="MobiDB-lite"/>
    </source>
</evidence>
<dbReference type="RefSeq" id="WP_151623689.1">
    <property type="nucleotide sequence ID" value="NZ_CP043028.1"/>
</dbReference>
<feature type="region of interest" description="Disordered" evidence="4">
    <location>
        <begin position="965"/>
        <end position="984"/>
    </location>
</feature>
<organism evidence="6 7">
    <name type="scientific">Pseudobutyrivibrio xylanivorans</name>
    <dbReference type="NCBI Taxonomy" id="185007"/>
    <lineage>
        <taxon>Bacteria</taxon>
        <taxon>Bacillati</taxon>
        <taxon>Bacillota</taxon>
        <taxon>Clostridia</taxon>
        <taxon>Lachnospirales</taxon>
        <taxon>Lachnospiraceae</taxon>
        <taxon>Pseudobutyrivibrio</taxon>
    </lineage>
</organism>
<evidence type="ECO:0000313" key="7">
    <source>
        <dbReference type="Proteomes" id="UP000327030"/>
    </source>
</evidence>
<feature type="compositionally biased region" description="Polar residues" evidence="4">
    <location>
        <begin position="1080"/>
        <end position="1112"/>
    </location>
</feature>
<keyword evidence="3" id="KW-0326">Glycosidase</keyword>
<dbReference type="PANTHER" id="PTHR22925:SF3">
    <property type="entry name" value="GLYCOSYL HYDROLASE FAMILY PROTEIN 43"/>
    <property type="match status" value="1"/>
</dbReference>
<sequence length="1191" mass="129637">MKKKMAIAMIIAASMVLGQPCYNEGVVVNAAERTSVKSPDKFLKISNDTFFKDKDGNNLYSQGGGIFEFNGTYYWYGVKYAEAVSYAETRTPSSVNNFVGITCYSSKDLVNWTDEGLIATPEDVFDADVMEGQPAAWVGRLGVTKLDDGTYALLVQHECDDADNSIDNANRGDTNPETDGWSKQVLIMTSDSPTGHFKWNNRINMKSYIGTTNTGDQTVFIDPATGKGYLLYSYGSGRGRMYLSQIVKGDDGLVTLTESRMIYSGAGREGNCMFEYNGKYYVCASDLYGWNASHCYYLVLDSLDDEYLQTRPVTKDMYLMNGCSDDYCHVSQTGFFYKVNGTKQDTVIFCGDRWSDFADNGDGYNVWCPLSFDENGIPYFNSLSDWKLNPKTGEWKTDSNNNFVKNGSFDADRISVTDFVGWNEEILNGSGSITNTKDCVTGKYALLMSGTGEYKEKISQNISSAGFALDNGLYDFSAKIKNTDGFNELALYAISGGTEYGLDITEVNEEFSVVTLKNVVVENNQVELGIYADGNGGKAIVDDLTFIKSDEESYTTGTLKGNISGEDETIGKKVVVKAKSEDGKYYSKEVAITSGETQYEIAHLPEGTYGITVEGDGVAIKMDEESSKDNSIADIHAVNTTGSVKGRVVTKTGLPLSGVEVTLKGNDEEHTQTTNESGEYEFKDIKQGSYSIEYSLKEYAVANDVESETKVAAGFTTVKADTKMGKVQGKVAGSVENGSNALIIAKATDGSTDYYIARADEDGEFQFDSLPGGEYTIMATTTPNMQYDSVPACAGKVKVSGSESIYISLRMGDDVTSKITNPTFDGKNLDGWENGGDKAGYRNGKKNSHGTYDLAPWANDDFTVDTYQTISDLEDGYYVLSCYAQADYTSNDSLYLYGRSSDDTSKVVIPAGASSYELIALKVKVTDGQLTIGIAGNMSAGKWANIDDFHLGYLGNDIEINKETVEEESEEMSEDYEPTTPASPETLEEFVLVGTSRAVVKKTQSEDNNKSDGGTSNGQKAQEPKQDEPKSEESKSQEGKVEQKPEQSNASESKSSGTQQSQPSTSASQSAPTVKEVVQPTETKQVANNSSAQTNSNVNNKQQVKTTTSDNNKIPEVKDEDELTADQEEIIDDTTEEKLETVIENEQVPAAAESVNESESNGSALPIVLGIIAAIAIASGAGVIIVRRRLW</sequence>
<comment type="similarity">
    <text evidence="1">Belongs to the glycosyl hydrolase 43 family.</text>
</comment>
<dbReference type="KEGG" id="pxv:FXF36_09935"/>
<feature type="compositionally biased region" description="Basic and acidic residues" evidence="4">
    <location>
        <begin position="1022"/>
        <end position="1045"/>
    </location>
</feature>
<keyword evidence="5" id="KW-0812">Transmembrane</keyword>
<feature type="transmembrane region" description="Helical" evidence="5">
    <location>
        <begin position="1164"/>
        <end position="1186"/>
    </location>
</feature>
<dbReference type="Gene3D" id="2.60.120.260">
    <property type="entry name" value="Galactose-binding domain-like"/>
    <property type="match status" value="2"/>
</dbReference>
<feature type="compositionally biased region" description="Acidic residues" evidence="4">
    <location>
        <begin position="1118"/>
        <end position="1131"/>
    </location>
</feature>
<feature type="region of interest" description="Disordered" evidence="4">
    <location>
        <begin position="999"/>
        <end position="1131"/>
    </location>
</feature>
<protein>
    <submittedName>
        <fullName evidence="6">Xylosidase/arabinofuranosidase</fullName>
    </submittedName>
</protein>
<evidence type="ECO:0000256" key="2">
    <source>
        <dbReference type="ARBA" id="ARBA00022801"/>
    </source>
</evidence>
<accession>A0A5P6VRS0</accession>
<feature type="compositionally biased region" description="Low complexity" evidence="4">
    <location>
        <begin position="1053"/>
        <end position="1072"/>
    </location>
</feature>
<dbReference type="Gene3D" id="2.60.40.1120">
    <property type="entry name" value="Carboxypeptidase-like, regulatory domain"/>
    <property type="match status" value="3"/>
</dbReference>
<dbReference type="Proteomes" id="UP000327030">
    <property type="component" value="Chromosome 1"/>
</dbReference>
<dbReference type="GO" id="GO:0030246">
    <property type="term" value="F:carbohydrate binding"/>
    <property type="evidence" value="ECO:0007669"/>
    <property type="project" value="InterPro"/>
</dbReference>
<dbReference type="AlphaFoldDB" id="A0A5P6VRS0"/>
<dbReference type="InterPro" id="IPR006710">
    <property type="entry name" value="Glyco_hydro_43"/>
</dbReference>
<evidence type="ECO:0000313" key="6">
    <source>
        <dbReference type="EMBL" id="QFJ55160.1"/>
    </source>
</evidence>
<dbReference type="InterPro" id="IPR023296">
    <property type="entry name" value="Glyco_hydro_beta-prop_sf"/>
</dbReference>
<dbReference type="PANTHER" id="PTHR22925">
    <property type="entry name" value="GLYCOSYL HYDROLASE 43 FAMILY MEMBER"/>
    <property type="match status" value="1"/>
</dbReference>
<dbReference type="Gene3D" id="2.115.10.20">
    <property type="entry name" value="Glycosyl hydrolase domain, family 43"/>
    <property type="match status" value="1"/>
</dbReference>
<name>A0A5P6VRS0_PSEXY</name>
<dbReference type="OrthoDB" id="273314at2"/>
<dbReference type="InterPro" id="IPR013784">
    <property type="entry name" value="Carb-bd-like_fold"/>
</dbReference>
<evidence type="ECO:0000256" key="3">
    <source>
        <dbReference type="ARBA" id="ARBA00023295"/>
    </source>
</evidence>
<dbReference type="CDD" id="cd18823">
    <property type="entry name" value="GH43_RcAra43A-like"/>
    <property type="match status" value="1"/>
</dbReference>
<evidence type="ECO:0000256" key="5">
    <source>
        <dbReference type="SAM" id="Phobius"/>
    </source>
</evidence>
<keyword evidence="5" id="KW-0472">Membrane</keyword>
<dbReference type="SUPFAM" id="SSF75005">
    <property type="entry name" value="Arabinanase/levansucrase/invertase"/>
    <property type="match status" value="1"/>
</dbReference>
<dbReference type="GO" id="GO:0004553">
    <property type="term" value="F:hydrolase activity, hydrolyzing O-glycosyl compounds"/>
    <property type="evidence" value="ECO:0007669"/>
    <property type="project" value="InterPro"/>
</dbReference>
<dbReference type="EMBL" id="CP043028">
    <property type="protein sequence ID" value="QFJ55160.1"/>
    <property type="molecule type" value="Genomic_DNA"/>
</dbReference>
<dbReference type="SUPFAM" id="SSF117074">
    <property type="entry name" value="Hypothetical protein PA1324"/>
    <property type="match status" value="1"/>
</dbReference>
<gene>
    <name evidence="6" type="primary">xsa43F</name>
    <name evidence="6" type="ORF">FXF36_09935</name>
</gene>